<feature type="region of interest" description="Disordered" evidence="1">
    <location>
        <begin position="444"/>
        <end position="490"/>
    </location>
</feature>
<feature type="region of interest" description="Disordered" evidence="1">
    <location>
        <begin position="119"/>
        <end position="138"/>
    </location>
</feature>
<organism evidence="3 4">
    <name type="scientific">Favolaschia claudopus</name>
    <dbReference type="NCBI Taxonomy" id="2862362"/>
    <lineage>
        <taxon>Eukaryota</taxon>
        <taxon>Fungi</taxon>
        <taxon>Dikarya</taxon>
        <taxon>Basidiomycota</taxon>
        <taxon>Agaricomycotina</taxon>
        <taxon>Agaricomycetes</taxon>
        <taxon>Agaricomycetidae</taxon>
        <taxon>Agaricales</taxon>
        <taxon>Marasmiineae</taxon>
        <taxon>Mycenaceae</taxon>
        <taxon>Favolaschia</taxon>
    </lineage>
</organism>
<proteinExistence type="predicted"/>
<dbReference type="InterPro" id="IPR012337">
    <property type="entry name" value="RNaseH-like_sf"/>
</dbReference>
<dbReference type="Proteomes" id="UP001362999">
    <property type="component" value="Unassembled WGS sequence"/>
</dbReference>
<feature type="domain" description="Endonuclease/exonuclease/phosphatase" evidence="2">
    <location>
        <begin position="617"/>
        <end position="858"/>
    </location>
</feature>
<dbReference type="EMBL" id="JAWWNJ010000001">
    <property type="protein sequence ID" value="KAK7064907.1"/>
    <property type="molecule type" value="Genomic_DNA"/>
</dbReference>
<dbReference type="GO" id="GO:0003676">
    <property type="term" value="F:nucleic acid binding"/>
    <property type="evidence" value="ECO:0007669"/>
    <property type="project" value="InterPro"/>
</dbReference>
<keyword evidence="4" id="KW-1185">Reference proteome</keyword>
<dbReference type="InterPro" id="IPR036397">
    <property type="entry name" value="RNaseH_sf"/>
</dbReference>
<protein>
    <recommendedName>
        <fullName evidence="2">Endonuclease/exonuclease/phosphatase domain-containing protein</fullName>
    </recommendedName>
</protein>
<evidence type="ECO:0000256" key="1">
    <source>
        <dbReference type="SAM" id="MobiDB-lite"/>
    </source>
</evidence>
<evidence type="ECO:0000313" key="4">
    <source>
        <dbReference type="Proteomes" id="UP001362999"/>
    </source>
</evidence>
<dbReference type="SUPFAM" id="SSF56219">
    <property type="entry name" value="DNase I-like"/>
    <property type="match status" value="1"/>
</dbReference>
<feature type="compositionally biased region" description="Basic and acidic residues" evidence="1">
    <location>
        <begin position="199"/>
        <end position="209"/>
    </location>
</feature>
<dbReference type="Gene3D" id="3.60.10.10">
    <property type="entry name" value="Endonuclease/exonuclease/phosphatase"/>
    <property type="match status" value="1"/>
</dbReference>
<comment type="caution">
    <text evidence="3">The sequence shown here is derived from an EMBL/GenBank/DDBJ whole genome shotgun (WGS) entry which is preliminary data.</text>
</comment>
<dbReference type="SUPFAM" id="SSF53098">
    <property type="entry name" value="Ribonuclease H-like"/>
    <property type="match status" value="1"/>
</dbReference>
<name>A0AAW0EHK6_9AGAR</name>
<feature type="compositionally biased region" description="Low complexity" evidence="1">
    <location>
        <begin position="444"/>
        <end position="462"/>
    </location>
</feature>
<evidence type="ECO:0000313" key="3">
    <source>
        <dbReference type="EMBL" id="KAK7064907.1"/>
    </source>
</evidence>
<dbReference type="GO" id="GO:0003824">
    <property type="term" value="F:catalytic activity"/>
    <property type="evidence" value="ECO:0007669"/>
    <property type="project" value="InterPro"/>
</dbReference>
<feature type="region of interest" description="Disordered" evidence="1">
    <location>
        <begin position="1"/>
        <end position="33"/>
    </location>
</feature>
<dbReference type="InterPro" id="IPR005135">
    <property type="entry name" value="Endo/exonuclease/phosphatase"/>
</dbReference>
<accession>A0AAW0EHK6</accession>
<dbReference type="Gene3D" id="3.30.420.10">
    <property type="entry name" value="Ribonuclease H-like superfamily/Ribonuclease H"/>
    <property type="match status" value="1"/>
</dbReference>
<evidence type="ECO:0000259" key="2">
    <source>
        <dbReference type="Pfam" id="PF03372"/>
    </source>
</evidence>
<feature type="region of interest" description="Disordered" evidence="1">
    <location>
        <begin position="172"/>
        <end position="228"/>
    </location>
</feature>
<gene>
    <name evidence="3" type="ORF">R3P38DRAFT_2757496</name>
</gene>
<sequence length="1691" mass="184011">MPCGVYADDRVPTPPIPTQPNSPVDTSAGDNSEAASLSLTLPALKSRSAGKITLFPHLKTPQARLARLGPSPATGHTASSGMESMSPFLWDKFMDSYLASSDVPPEAVHSANTAADNIGIPGVSPGGEPPAASASAPASSVTVPGAVLGTAQPSENSGVVNAEPFDASAWMNSVANHEPPPSPRILASATPSSGRSMRKQTEKSFDNRKGKPAASTSNPLDTAPKYMSPADLANYGHVGLGMHSTTDNATASRDRGSQNEVKIVGYAVSLERKLTTSIKGTEKRLEEFAKLLSDANAAARVPFAIANDPNFRSLHKAVGENREGIERAMDALPTQEFYDDVEKLSAAVGRTETAVASVKKDFATLRVFVESALAAAPHMSAPAPSSVTNAVAGPSNTSIALPAAGPTTPFSLLGASTQVALPAMASAPAPPAVHVQPAPMALFTPGAARGPGNAGGSAPPSAQGIKRGAPTKFGGRAKRARTDNPGGDNDVLYGPVTFDADDDDSCAAVAGAVIELAVRAASERAEYPHLSMSDVVSAMGGRGQPHMLSIRFRSHEKASVFASLIQRFPPLPHQTASMRDGFQAVGGGPRSTAALLDVLRGNVNHTSQHMYNSLRIISWNIRGSLALKIRERYAIELIERNDVLIVQETWMRPEEEEALPLPPGFLIVARSRDNRGKLRGLKGGVALIIRGDIHFNVLEDISGPDLIALELESLYLIGTYVLPAVNHSWWRWSDVPPTVRFSEAVAWCAAGRRKAVVAVGDLNGRTASETAPSSVLSRCSVDETSNARGQWILDVCEDSRMEILNGTPYEKGSPGAWTSFQHNGEGMVDYVLMSRDFLSLVEPGSLQIIPPNPNWSDHAILALRVNVRPSQPVSIPREVAFLEVDDEGVSQRTSPTVCDLLAEETILASQTDEEATALLYGGVDDKPCRRDQVYVASTCRNGGAPDARAAFGMFWGPDSAYNCGWGIPGPQVDSRAILCGILHAVMKSRSGRDLEIFTSSKYSIRAICYAAGKNHTTGWDCANGDLLKAIAEKIRMRSRRVSFCYIREPQRNRASEAARKLARDVASTGGEVLCVPRAAVVMPPLPPLELEISPLPKVVTVLPKEDPPKPRVKLVVTAAQLAIGDGEVAHRGRVAERKLQSGHLNRLLNAESGREWWQIIREFTDAKKRDYPVTAQQLRDVFKIRLNPPAVIPTHFDADLKRLRNLMSDAIPPSTKDNTPEQFFTRPFELPDIERMKQKLRTRSTKSALGDAVVRLVKKYKFVGIIFSSVDRDIFFLHYKKKASKARAVANMTFAAKTMIGCLPPKEGLRLYMGRIDPHLTSGCEVCLDTSRTHLDILSSVQHEFLRRLLGVHGRSIVAVLFTETGIVPLNYRRVTQSLGYLRYVLGLSPSHIAADAYLDSLALARGGLSGWVSDLKIVMESLPAPVELLDANLVEDAIPDICKRLHVACEGWLGDEVTRMSTRLPLIQQRLDLNENSVFVRKVLKFRLYLSVPIPAHRKALTRLMLSSHTLSVEILRYKERWSLRVPHDCRLCRFCRLGVEDEWHATVQCTEPRLSALRFAFFNDLYALRPSFPRQWTSAEACLRFLVQSDDFEVVQHVANTGPSCSLWDLAGNPSFLLKIQDEEHRFCFDGSARARAAHWPRRALSIEYWTLLQASTRNADFRSRGKVKLVLGNLLVFGSTQIHIPSLI</sequence>
<feature type="compositionally biased region" description="Polar residues" evidence="1">
    <location>
        <begin position="24"/>
        <end position="33"/>
    </location>
</feature>
<dbReference type="InterPro" id="IPR036691">
    <property type="entry name" value="Endo/exonu/phosph_ase_sf"/>
</dbReference>
<dbReference type="Pfam" id="PF03372">
    <property type="entry name" value="Exo_endo_phos"/>
    <property type="match status" value="1"/>
</dbReference>
<feature type="compositionally biased region" description="Low complexity" evidence="1">
    <location>
        <begin position="129"/>
        <end position="138"/>
    </location>
</feature>
<reference evidence="3 4" key="1">
    <citation type="journal article" date="2024" name="J Genomics">
        <title>Draft genome sequencing and assembly of Favolaschia claudopus CIRM-BRFM 2984 isolated from oak limbs.</title>
        <authorList>
            <person name="Navarro D."/>
            <person name="Drula E."/>
            <person name="Chaduli D."/>
            <person name="Cazenave R."/>
            <person name="Ahrendt S."/>
            <person name="Wang J."/>
            <person name="Lipzen A."/>
            <person name="Daum C."/>
            <person name="Barry K."/>
            <person name="Grigoriev I.V."/>
            <person name="Favel A."/>
            <person name="Rosso M.N."/>
            <person name="Martin F."/>
        </authorList>
    </citation>
    <scope>NUCLEOTIDE SEQUENCE [LARGE SCALE GENOMIC DNA]</scope>
    <source>
        <strain evidence="3 4">CIRM-BRFM 2984</strain>
    </source>
</reference>